<dbReference type="Proteomes" id="UP000249819">
    <property type="component" value="Unassembled WGS sequence"/>
</dbReference>
<name>A0A327WA57_9BACT</name>
<reference evidence="3 4" key="1">
    <citation type="submission" date="2018-06" db="EMBL/GenBank/DDBJ databases">
        <title>Genomic Encyclopedia of Archaeal and Bacterial Type Strains, Phase II (KMG-II): from individual species to whole genera.</title>
        <authorList>
            <person name="Goeker M."/>
        </authorList>
    </citation>
    <scope>NUCLEOTIDE SEQUENCE [LARGE SCALE GENOMIC DNA]</scope>
    <source>
        <strain evidence="3 4">DSM 29821</strain>
    </source>
</reference>
<keyword evidence="2" id="KW-0732">Signal</keyword>
<evidence type="ECO:0000256" key="1">
    <source>
        <dbReference type="SAM" id="MobiDB-lite"/>
    </source>
</evidence>
<dbReference type="AlphaFoldDB" id="A0A327WA57"/>
<evidence type="ECO:0000313" key="4">
    <source>
        <dbReference type="Proteomes" id="UP000249819"/>
    </source>
</evidence>
<keyword evidence="4" id="KW-1185">Reference proteome</keyword>
<feature type="compositionally biased region" description="Low complexity" evidence="1">
    <location>
        <begin position="140"/>
        <end position="184"/>
    </location>
</feature>
<keyword evidence="3" id="KW-0176">Collagen</keyword>
<dbReference type="Pfam" id="PF01391">
    <property type="entry name" value="Collagen"/>
    <property type="match status" value="1"/>
</dbReference>
<comment type="caution">
    <text evidence="3">The sequence shown here is derived from an EMBL/GenBank/DDBJ whole genome shotgun (WGS) entry which is preliminary data.</text>
</comment>
<gene>
    <name evidence="3" type="ORF">CLV59_101194</name>
</gene>
<organism evidence="3 4">
    <name type="scientific">Chitinophaga dinghuensis</name>
    <dbReference type="NCBI Taxonomy" id="1539050"/>
    <lineage>
        <taxon>Bacteria</taxon>
        <taxon>Pseudomonadati</taxon>
        <taxon>Bacteroidota</taxon>
        <taxon>Chitinophagia</taxon>
        <taxon>Chitinophagales</taxon>
        <taxon>Chitinophagaceae</taxon>
        <taxon>Chitinophaga</taxon>
    </lineage>
</organism>
<accession>A0A327WA57</accession>
<sequence length="974" mass="95952">MKRKLLLYTFILLALLQLQSQAQSGLSGINYQAVARNANGTTLPNQSLQVRFTVLSGSPAGNVQYQETQDVTTNQLGLFTLQIGKGSPVSGTFAAIPWAQANQYLRVEVSTGGSNFSELGTSQLMSVPFSLYAANSAPGPVGPKGDAGPAGPVGPAGAQGPVGAVGPIGPIGPAGVQGPQGPAGTISGIAAGGDLSGTYPNPTVAKIQGNPVTNTAPTAGQVLTFDGTNWGPAAGSGSFTIPYANTFNLPATLFSLTNNGDGTQLEGVANSTSANISAIRGTISSTAPGGFSTAVRGINNGTGGLGIGVWGSQNGSGWGVYGTATTGIGIYGNATGAGYGAYANSNSGTGLFATSTTGIPVNIAISNNANTNNALIVTTNGSGNAITSTSTGGSGVNATSSVLSGAGVLGHHTTGGEAVTGLTTSNSGTPTGAVVGRNDGPGYGVQGFVATDASGNGAGVLGRVGVGGSTGMAGKFENLNSANNISTVVVTTAGGGNGVDATGSTGFAIHGTTTSISGGGVVGDNTGGGEAVTGRGNSAAGIGTVVGRNEGSGYGVYGFISANTSGTSAGVAGRVGLNSSTGRAAFFENINSANTNNALEVVNNGEGVVMDHSQGNAGNFFMNNKNGVGAGVRGEVNSIFSNNGTAGVYGVASGSGGYGGYFEHSSSTGFGPALYVTSAGQGQGAILNHTGTSGNAVLIQTFNNSNIDNTLQVVNTGSGVVSDHSLGNAGNFFVNNTMSIGAGVRGEVNSMFGNGGAAGIYGVASGTGGYAGYFEHTSTSGFGIAVQVVNNGQGTGLLVNHTGSNGDLAIFQTGGSNVARVSRAGRGYFNGGTQLGGADMAEAFDVSGDISSYEPGDVLIIDVEKDRTVVKSNEAYSTLVAGVYATKPGVLMTEEHIDADLSDKVPMGVVGVIPTKVCDEGGEIHRGDILVTASRAGYAMKADLNKLKPGQAIGKALEELKVGEGRIRVLVNVK</sequence>
<dbReference type="EMBL" id="QLMA01000001">
    <property type="protein sequence ID" value="RAJ87443.1"/>
    <property type="molecule type" value="Genomic_DNA"/>
</dbReference>
<protein>
    <submittedName>
        <fullName evidence="3">Collagen triple helix repeat protein</fullName>
    </submittedName>
</protein>
<feature type="region of interest" description="Disordered" evidence="1">
    <location>
        <begin position="140"/>
        <end position="186"/>
    </location>
</feature>
<feature type="signal peptide" evidence="2">
    <location>
        <begin position="1"/>
        <end position="22"/>
    </location>
</feature>
<evidence type="ECO:0000256" key="2">
    <source>
        <dbReference type="SAM" id="SignalP"/>
    </source>
</evidence>
<dbReference type="RefSeq" id="WP_111590133.1">
    <property type="nucleotide sequence ID" value="NZ_QLMA01000001.1"/>
</dbReference>
<proteinExistence type="predicted"/>
<feature type="chain" id="PRO_5016430702" evidence="2">
    <location>
        <begin position="23"/>
        <end position="974"/>
    </location>
</feature>
<dbReference type="InterPro" id="IPR008160">
    <property type="entry name" value="Collagen"/>
</dbReference>
<evidence type="ECO:0000313" key="3">
    <source>
        <dbReference type="EMBL" id="RAJ87443.1"/>
    </source>
</evidence>